<organism evidence="2">
    <name type="scientific">Prevotella sp. GTC17254</name>
    <dbReference type="NCBI Taxonomy" id="3236794"/>
    <lineage>
        <taxon>Bacteria</taxon>
        <taxon>Pseudomonadati</taxon>
        <taxon>Bacteroidota</taxon>
        <taxon>Bacteroidia</taxon>
        <taxon>Bacteroidales</taxon>
        <taxon>Prevotellaceae</taxon>
        <taxon>Prevotella</taxon>
    </lineage>
</organism>
<dbReference type="CDD" id="cd00118">
    <property type="entry name" value="LysM"/>
    <property type="match status" value="1"/>
</dbReference>
<feature type="domain" description="LysM" evidence="1">
    <location>
        <begin position="29"/>
        <end position="75"/>
    </location>
</feature>
<dbReference type="InterPro" id="IPR018392">
    <property type="entry name" value="LysM"/>
</dbReference>
<dbReference type="SUPFAM" id="SSF54106">
    <property type="entry name" value="LysM domain"/>
    <property type="match status" value="1"/>
</dbReference>
<reference evidence="2" key="1">
    <citation type="submission" date="2024-07" db="EMBL/GenBank/DDBJ databases">
        <title>Complete genome sequence of Prevotella sp. YM-2024 GTC17254.</title>
        <authorList>
            <person name="Hayashi M."/>
            <person name="Muto Y."/>
            <person name="Tanaka K."/>
            <person name="Niwa H."/>
        </authorList>
    </citation>
    <scope>NUCLEOTIDE SEQUENCE</scope>
    <source>
        <strain evidence="2">GTC17254</strain>
    </source>
</reference>
<dbReference type="PROSITE" id="PS51782">
    <property type="entry name" value="LYSM"/>
    <property type="match status" value="1"/>
</dbReference>
<dbReference type="Pfam" id="PF01476">
    <property type="entry name" value="LysM"/>
    <property type="match status" value="1"/>
</dbReference>
<accession>A0AB33IW79</accession>
<dbReference type="EMBL" id="AP035786">
    <property type="protein sequence ID" value="BFO72827.1"/>
    <property type="molecule type" value="Genomic_DNA"/>
</dbReference>
<protein>
    <recommendedName>
        <fullName evidence="1">LysM domain-containing protein</fullName>
    </recommendedName>
</protein>
<dbReference type="SUPFAM" id="SSF53822">
    <property type="entry name" value="Periplasmic binding protein-like I"/>
    <property type="match status" value="1"/>
</dbReference>
<evidence type="ECO:0000313" key="2">
    <source>
        <dbReference type="EMBL" id="BFO72827.1"/>
    </source>
</evidence>
<proteinExistence type="predicted"/>
<evidence type="ECO:0000259" key="1">
    <source>
        <dbReference type="PROSITE" id="PS51782"/>
    </source>
</evidence>
<dbReference type="SMART" id="SM00257">
    <property type="entry name" value="LysM"/>
    <property type="match status" value="1"/>
</dbReference>
<name>A0AB33IW79_9BACT</name>
<dbReference type="InterPro" id="IPR036779">
    <property type="entry name" value="LysM_dom_sf"/>
</dbReference>
<dbReference type="InterPro" id="IPR028082">
    <property type="entry name" value="Peripla_BP_I"/>
</dbReference>
<dbReference type="AlphaFoldDB" id="A0AB33IW79"/>
<dbReference type="Gene3D" id="3.40.50.2300">
    <property type="match status" value="1"/>
</dbReference>
<gene>
    <name evidence="2" type="ORF">GTC17254_04240</name>
</gene>
<dbReference type="Gene3D" id="3.10.350.10">
    <property type="entry name" value="LysM domain"/>
    <property type="match status" value="1"/>
</dbReference>
<sequence>MKYLIRYASFILFLFFALSAVGQTTKWRDMYKVKKKDTLFGIAKEYGISIPELMNANPEMKLEGYSLKKGDYIFIPFSAPETTPAKPVQPAAPAKPAEKQAAGRTVKIGVMLPLHDVDGDGRRMVEYYRGILMACEKLKKEGVSTSIHSWNVPIDADIRTVLLDDNARKCDLIFGPLYTKQLKTLAEFCTRNDIKLVVPFSISGNDVEAYKQIYQVYQSPTKQNDAAIKAFLERFPHHHAIFIDCNDTTSRKGIFTFGLRKHLEQRGTKYSITNLKSSEEMFAKAFSRTEPNVVILNTGRSPELRVAFAKLDGLSVSYPQIKISMFGYTEWLMYVEYNLPSFYKYDTYIPTAFYYNPVDAQTREITNSYARWFQVGMQNALPRFGLTGYDHASYFIRGVWRYGKSFVGSKSQHVYKPIQTPLYFNKVGNGGYQNENFQLIHYTVNQTIESINY</sequence>